<dbReference type="InterPro" id="IPR003615">
    <property type="entry name" value="HNH_nuc"/>
</dbReference>
<evidence type="ECO:0000313" key="4">
    <source>
        <dbReference type="Proteomes" id="UP000207645"/>
    </source>
</evidence>
<dbReference type="InterPro" id="IPR002711">
    <property type="entry name" value="HNH"/>
</dbReference>
<dbReference type="SMART" id="SM00507">
    <property type="entry name" value="HNHc"/>
    <property type="match status" value="1"/>
</dbReference>
<keyword evidence="4" id="KW-1185">Reference proteome</keyword>
<sequence length="98" mass="11486">MSWASSRRRYDLPPDWELNYRLPVLRDANWICELQWNGCVGVASEVDHIKRGNDHSRSNLQAVCHRCHAKKSSAEGNARKAELRARRKRPDERHPGRR</sequence>
<proteinExistence type="predicted"/>
<keyword evidence="3" id="KW-0255">Endonuclease</keyword>
<dbReference type="GeneID" id="26625359"/>
<gene>
    <name evidence="3" type="ORF">PBI_PIRO94_4</name>
</gene>
<dbReference type="RefSeq" id="YP_009198218.1">
    <property type="nucleotide sequence ID" value="NC_028794.1"/>
</dbReference>
<accession>A0A076YNW2</accession>
<reference evidence="3 4" key="1">
    <citation type="submission" date="2014-07" db="EMBL/GenBank/DDBJ databases">
        <authorList>
            <person name="Edwards J.M."/>
            <person name="Maric E."/>
            <person name="Piro B.S."/>
            <person name="Zarchy R.E."/>
            <person name="Bollivar D.W."/>
            <person name="Anders K.R."/>
            <person name="Braun M.A."/>
            <person name="Delesalle V.A."/>
            <person name="Hughes L.E."/>
            <person name="Ware V.C."/>
            <person name="Bradley K.W."/>
            <person name="Barker L.P."/>
            <person name="Asai D.J."/>
            <person name="Bowman C.A."/>
            <person name="Russell D.A."/>
            <person name="Pope W.H."/>
            <person name="Jacobs-Sera D."/>
            <person name="Hendrix R.W."/>
            <person name="Hatfull G.F."/>
        </authorList>
    </citation>
    <scope>NUCLEOTIDE SEQUENCE [LARGE SCALE GENOMIC DNA]</scope>
</reference>
<dbReference type="GO" id="GO:0008270">
    <property type="term" value="F:zinc ion binding"/>
    <property type="evidence" value="ECO:0007669"/>
    <property type="project" value="InterPro"/>
</dbReference>
<dbReference type="OrthoDB" id="17914at10239"/>
<dbReference type="KEGG" id="vg:26625359"/>
<feature type="compositionally biased region" description="Basic and acidic residues" evidence="1">
    <location>
        <begin position="77"/>
        <end position="98"/>
    </location>
</feature>
<dbReference type="Proteomes" id="UP000207645">
    <property type="component" value="Segment"/>
</dbReference>
<keyword evidence="3" id="KW-0540">Nuclease</keyword>
<dbReference type="EMBL" id="KM197169">
    <property type="protein sequence ID" value="AIK67721.1"/>
    <property type="molecule type" value="Genomic_DNA"/>
</dbReference>
<protein>
    <submittedName>
        <fullName evidence="3">HNH endonuclease</fullName>
    </submittedName>
</protein>
<feature type="region of interest" description="Disordered" evidence="1">
    <location>
        <begin position="70"/>
        <end position="98"/>
    </location>
</feature>
<feature type="domain" description="HNH nuclease" evidence="2">
    <location>
        <begin position="19"/>
        <end position="69"/>
    </location>
</feature>
<evidence type="ECO:0000313" key="3">
    <source>
        <dbReference type="EMBL" id="AIK67721.1"/>
    </source>
</evidence>
<dbReference type="GO" id="GO:0004519">
    <property type="term" value="F:endonuclease activity"/>
    <property type="evidence" value="ECO:0007669"/>
    <property type="project" value="UniProtKB-KW"/>
</dbReference>
<dbReference type="CDD" id="cd00085">
    <property type="entry name" value="HNHc"/>
    <property type="match status" value="1"/>
</dbReference>
<dbReference type="Gene3D" id="1.10.30.50">
    <property type="match status" value="1"/>
</dbReference>
<name>A0A076YNW2_9CAUD</name>
<keyword evidence="3" id="KW-0378">Hydrolase</keyword>
<evidence type="ECO:0000259" key="2">
    <source>
        <dbReference type="SMART" id="SM00507"/>
    </source>
</evidence>
<dbReference type="GO" id="GO:0003676">
    <property type="term" value="F:nucleic acid binding"/>
    <property type="evidence" value="ECO:0007669"/>
    <property type="project" value="InterPro"/>
</dbReference>
<evidence type="ECO:0000256" key="1">
    <source>
        <dbReference type="SAM" id="MobiDB-lite"/>
    </source>
</evidence>
<dbReference type="Pfam" id="PF01844">
    <property type="entry name" value="HNH"/>
    <property type="match status" value="1"/>
</dbReference>
<organism evidence="3 4">
    <name type="scientific">Mycobacterium phage Piro94</name>
    <dbReference type="NCBI Taxonomy" id="1527520"/>
    <lineage>
        <taxon>Viruses</taxon>
        <taxon>Duplodnaviria</taxon>
        <taxon>Heunggongvirae</taxon>
        <taxon>Uroviricota</taxon>
        <taxon>Caudoviricetes</taxon>
        <taxon>Turbidovirus</taxon>
        <taxon>Turbidovirus piro94</taxon>
    </lineage>
</organism>